<protein>
    <submittedName>
        <fullName evidence="2">Uncharacterized membrane protein</fullName>
    </submittedName>
</protein>
<dbReference type="OrthoDB" id="9091577at2"/>
<dbReference type="AlphaFoldDB" id="A0A1W2A2R7"/>
<dbReference type="Pfam" id="PF10003">
    <property type="entry name" value="DUF2244"/>
    <property type="match status" value="1"/>
</dbReference>
<dbReference type="InterPro" id="IPR019253">
    <property type="entry name" value="DUF2244_TM"/>
</dbReference>
<evidence type="ECO:0000313" key="3">
    <source>
        <dbReference type="Proteomes" id="UP000192708"/>
    </source>
</evidence>
<dbReference type="EMBL" id="FWXJ01000007">
    <property type="protein sequence ID" value="SMC54954.1"/>
    <property type="molecule type" value="Genomic_DNA"/>
</dbReference>
<proteinExistence type="predicted"/>
<dbReference type="RefSeq" id="WP_084283576.1">
    <property type="nucleotide sequence ID" value="NZ_FWXJ01000007.1"/>
</dbReference>
<feature type="transmembrane region" description="Helical" evidence="1">
    <location>
        <begin position="23"/>
        <end position="42"/>
    </location>
</feature>
<name>A0A1W2A2R7_9BURK</name>
<gene>
    <name evidence="2" type="ORF">SAMN06296008_10756</name>
</gene>
<keyword evidence="1" id="KW-1133">Transmembrane helix</keyword>
<keyword evidence="3" id="KW-1185">Reference proteome</keyword>
<sequence>MNTNGNLVRWIFKKNCSFTPKQVGLFYLAQSIFSLIVASFFLTQGIWLILPFTILELVVLGVALLMYARHATDYEEVVLSNQTLVIIRSDANSVNTFSANLLWVKLANELTVKKLIGIEYKGEVIEIGKFIHLHKRDEFRMQLATSLKRMM</sequence>
<dbReference type="Proteomes" id="UP000192708">
    <property type="component" value="Unassembled WGS sequence"/>
</dbReference>
<keyword evidence="1" id="KW-0812">Transmembrane</keyword>
<dbReference type="STRING" id="1938817.SAMN06296008_10756"/>
<evidence type="ECO:0000313" key="2">
    <source>
        <dbReference type="EMBL" id="SMC54954.1"/>
    </source>
</evidence>
<keyword evidence="1" id="KW-0472">Membrane</keyword>
<accession>A0A1W2A2R7</accession>
<feature type="transmembrane region" description="Helical" evidence="1">
    <location>
        <begin position="48"/>
        <end position="68"/>
    </location>
</feature>
<reference evidence="2 3" key="1">
    <citation type="submission" date="2017-04" db="EMBL/GenBank/DDBJ databases">
        <authorList>
            <person name="Afonso C.L."/>
            <person name="Miller P.J."/>
            <person name="Scott M.A."/>
            <person name="Spackman E."/>
            <person name="Goraichik I."/>
            <person name="Dimitrov K.M."/>
            <person name="Suarez D.L."/>
            <person name="Swayne D.E."/>
        </authorList>
    </citation>
    <scope>NUCLEOTIDE SEQUENCE [LARGE SCALE GENOMIC DNA]</scope>
    <source>
        <strain evidence="2 3">VK13</strain>
    </source>
</reference>
<organism evidence="2 3">
    <name type="scientific">Polynucleobacter kasalickyi</name>
    <dbReference type="NCBI Taxonomy" id="1938817"/>
    <lineage>
        <taxon>Bacteria</taxon>
        <taxon>Pseudomonadati</taxon>
        <taxon>Pseudomonadota</taxon>
        <taxon>Betaproteobacteria</taxon>
        <taxon>Burkholderiales</taxon>
        <taxon>Burkholderiaceae</taxon>
        <taxon>Polynucleobacter</taxon>
    </lineage>
</organism>
<evidence type="ECO:0000256" key="1">
    <source>
        <dbReference type="SAM" id="Phobius"/>
    </source>
</evidence>